<gene>
    <name evidence="5" type="ORF">Thini_1309</name>
</gene>
<dbReference type="InterPro" id="IPR036457">
    <property type="entry name" value="PPM-type-like_dom_sf"/>
</dbReference>
<dbReference type="InterPro" id="IPR001932">
    <property type="entry name" value="PPM-type_phosphatase-like_dom"/>
</dbReference>
<dbReference type="OrthoDB" id="9811749at2"/>
<evidence type="ECO:0000313" key="5">
    <source>
        <dbReference type="EMBL" id="EIJ33925.1"/>
    </source>
</evidence>
<dbReference type="EMBL" id="JH651384">
    <property type="protein sequence ID" value="EIJ33925.1"/>
    <property type="molecule type" value="Genomic_DNA"/>
</dbReference>
<dbReference type="CDD" id="cd17574">
    <property type="entry name" value="REC_OmpR"/>
    <property type="match status" value="1"/>
</dbReference>
<dbReference type="GO" id="GO:0000160">
    <property type="term" value="P:phosphorelay signal transduction system"/>
    <property type="evidence" value="ECO:0007669"/>
    <property type="project" value="InterPro"/>
</dbReference>
<dbReference type="Gene3D" id="3.60.40.10">
    <property type="entry name" value="PPM-type phosphatase domain"/>
    <property type="match status" value="1"/>
</dbReference>
<dbReference type="AlphaFoldDB" id="A0A656HFX0"/>
<dbReference type="Proteomes" id="UP000005317">
    <property type="component" value="Unassembled WGS sequence"/>
</dbReference>
<feature type="domain" description="Response regulatory" evidence="4">
    <location>
        <begin position="2"/>
        <end position="118"/>
    </location>
</feature>
<dbReference type="InterPro" id="IPR052016">
    <property type="entry name" value="Bact_Sigma-Reg"/>
</dbReference>
<sequence length="404" mass="44917" precursor="true">MNILVVDDARDMQLILRRTLTLMGHQVVLADNGKIAWKLIQQQHFQLVISDWLMPIMDGPTLCRKVRSANLPHYVYIILLTGMSGKQNLIQGMEAGADDFATKPIVREELEVRLRAAQRVLELERNLEDKNRHLEQANQSLSAAQRLIQGDLERAAILQTGVLPNQKQFGRIKLDWFFQPAQYIGGDTFNYFPINEDLFFFYSIDVSGHGIASALLSMCLQTLLSATSELHCPEELTSPHDVALIPARLATRLNQHLHEQLDTGDHYLTLILGVIDIKQEQLHFVQAGHPQPFLYTPGNEGLVQVACTGFPIGLLQEVEYDAISVPFPSGSRFILYSDGLLELPSPKGGILTEAALMDCLQTVNSQPAAEVIGQLRSKLGLEQSAALRPDDISLLIMDLAAAEP</sequence>
<dbReference type="PROSITE" id="PS50110">
    <property type="entry name" value="RESPONSE_REGULATORY"/>
    <property type="match status" value="1"/>
</dbReference>
<accession>A0A656HFX0</accession>
<organism evidence="5 6">
    <name type="scientific">Thiothrix nivea (strain ATCC 35100 / DSM 5205 / JP2)</name>
    <dbReference type="NCBI Taxonomy" id="870187"/>
    <lineage>
        <taxon>Bacteria</taxon>
        <taxon>Pseudomonadati</taxon>
        <taxon>Pseudomonadota</taxon>
        <taxon>Gammaproteobacteria</taxon>
        <taxon>Thiotrichales</taxon>
        <taxon>Thiotrichaceae</taxon>
        <taxon>Thiothrix</taxon>
    </lineage>
</organism>
<dbReference type="Pfam" id="PF00072">
    <property type="entry name" value="Response_reg"/>
    <property type="match status" value="1"/>
</dbReference>
<feature type="modified residue" description="4-aspartylphosphate" evidence="2">
    <location>
        <position position="51"/>
    </location>
</feature>
<dbReference type="InterPro" id="IPR011006">
    <property type="entry name" value="CheY-like_superfamily"/>
</dbReference>
<dbReference type="SMART" id="SM00448">
    <property type="entry name" value="REC"/>
    <property type="match status" value="1"/>
</dbReference>
<dbReference type="PANTHER" id="PTHR43156:SF2">
    <property type="entry name" value="STAGE II SPORULATION PROTEIN E"/>
    <property type="match status" value="1"/>
</dbReference>
<evidence type="ECO:0000313" key="6">
    <source>
        <dbReference type="Proteomes" id="UP000005317"/>
    </source>
</evidence>
<keyword evidence="2" id="KW-0597">Phosphoprotein</keyword>
<reference evidence="6" key="1">
    <citation type="journal article" date="2011" name="Stand. Genomic Sci.">
        <title>Genome sequence of the filamentous, gliding Thiothrix nivea neotype strain (JP2(T)).</title>
        <authorList>
            <person name="Lapidus A."/>
            <person name="Nolan M."/>
            <person name="Lucas S."/>
            <person name="Glavina Del Rio T."/>
            <person name="Tice H."/>
            <person name="Cheng J.F."/>
            <person name="Tapia R."/>
            <person name="Han C."/>
            <person name="Goodwin L."/>
            <person name="Pitluck S."/>
            <person name="Liolios K."/>
            <person name="Pagani I."/>
            <person name="Ivanova N."/>
            <person name="Huntemann M."/>
            <person name="Mavromatis K."/>
            <person name="Mikhailova N."/>
            <person name="Pati A."/>
            <person name="Chen A."/>
            <person name="Palaniappan K."/>
            <person name="Land M."/>
            <person name="Brambilla E.M."/>
            <person name="Rohde M."/>
            <person name="Abt B."/>
            <person name="Verbarg S."/>
            <person name="Goker M."/>
            <person name="Bristow J."/>
            <person name="Eisen J.A."/>
            <person name="Markowitz V."/>
            <person name="Hugenholtz P."/>
            <person name="Kyrpides N.C."/>
            <person name="Klenk H.P."/>
            <person name="Woyke T."/>
        </authorList>
    </citation>
    <scope>NUCLEOTIDE SEQUENCE [LARGE SCALE GENOMIC DNA]</scope>
    <source>
        <strain evidence="6">ATCC 35100 / DSM 5205 / JP2</strain>
    </source>
</reference>
<evidence type="ECO:0000259" key="4">
    <source>
        <dbReference type="PROSITE" id="PS50110"/>
    </source>
</evidence>
<proteinExistence type="predicted"/>
<dbReference type="InterPro" id="IPR001789">
    <property type="entry name" value="Sig_transdc_resp-reg_receiver"/>
</dbReference>
<keyword evidence="1" id="KW-0378">Hydrolase</keyword>
<evidence type="ECO:0000256" key="2">
    <source>
        <dbReference type="PROSITE-ProRule" id="PRU00169"/>
    </source>
</evidence>
<name>A0A656HFX0_THINJ</name>
<feature type="coiled-coil region" evidence="3">
    <location>
        <begin position="107"/>
        <end position="147"/>
    </location>
</feature>
<dbReference type="GO" id="GO:0016791">
    <property type="term" value="F:phosphatase activity"/>
    <property type="evidence" value="ECO:0007669"/>
    <property type="project" value="TreeGrafter"/>
</dbReference>
<dbReference type="Pfam" id="PF07228">
    <property type="entry name" value="SpoIIE"/>
    <property type="match status" value="1"/>
</dbReference>
<dbReference type="Gene3D" id="3.40.50.2300">
    <property type="match status" value="1"/>
</dbReference>
<dbReference type="SMART" id="SM00331">
    <property type="entry name" value="PP2C_SIG"/>
    <property type="match status" value="1"/>
</dbReference>
<keyword evidence="6" id="KW-1185">Reference proteome</keyword>
<evidence type="ECO:0000256" key="1">
    <source>
        <dbReference type="ARBA" id="ARBA00022801"/>
    </source>
</evidence>
<dbReference type="SUPFAM" id="SSF81606">
    <property type="entry name" value="PP2C-like"/>
    <property type="match status" value="1"/>
</dbReference>
<evidence type="ECO:0000256" key="3">
    <source>
        <dbReference type="SAM" id="Coils"/>
    </source>
</evidence>
<dbReference type="RefSeq" id="WP_002707871.1">
    <property type="nucleotide sequence ID" value="NZ_JH651384.1"/>
</dbReference>
<protein>
    <submittedName>
        <fullName evidence="5">Response regulator receiver modulated serine phosphatase</fullName>
    </submittedName>
</protein>
<keyword evidence="3" id="KW-0175">Coiled coil</keyword>
<dbReference type="PANTHER" id="PTHR43156">
    <property type="entry name" value="STAGE II SPORULATION PROTEIN E-RELATED"/>
    <property type="match status" value="1"/>
</dbReference>
<dbReference type="SUPFAM" id="SSF52172">
    <property type="entry name" value="CheY-like"/>
    <property type="match status" value="1"/>
</dbReference>